<proteinExistence type="predicted"/>
<dbReference type="AlphaFoldDB" id="A0A803VJP9"/>
<name>A0A803VJP9_FICAL</name>
<organism evidence="2 3">
    <name type="scientific">Ficedula albicollis</name>
    <name type="common">Collared flycatcher</name>
    <name type="synonym">Muscicapa albicollis</name>
    <dbReference type="NCBI Taxonomy" id="59894"/>
    <lineage>
        <taxon>Eukaryota</taxon>
        <taxon>Metazoa</taxon>
        <taxon>Chordata</taxon>
        <taxon>Craniata</taxon>
        <taxon>Vertebrata</taxon>
        <taxon>Euteleostomi</taxon>
        <taxon>Archelosauria</taxon>
        <taxon>Archosauria</taxon>
        <taxon>Dinosauria</taxon>
        <taxon>Saurischia</taxon>
        <taxon>Theropoda</taxon>
        <taxon>Coelurosauria</taxon>
        <taxon>Aves</taxon>
        <taxon>Neognathae</taxon>
        <taxon>Neoaves</taxon>
        <taxon>Telluraves</taxon>
        <taxon>Australaves</taxon>
        <taxon>Passeriformes</taxon>
        <taxon>Muscicapidae</taxon>
        <taxon>Ficedula</taxon>
    </lineage>
</organism>
<reference evidence="2" key="3">
    <citation type="submission" date="2025-09" db="UniProtKB">
        <authorList>
            <consortium name="Ensembl"/>
        </authorList>
    </citation>
    <scope>IDENTIFICATION</scope>
</reference>
<dbReference type="Proteomes" id="UP000016665">
    <property type="component" value="Chromosome 17"/>
</dbReference>
<evidence type="ECO:0000313" key="3">
    <source>
        <dbReference type="Proteomes" id="UP000016665"/>
    </source>
</evidence>
<feature type="region of interest" description="Disordered" evidence="1">
    <location>
        <begin position="1"/>
        <end position="30"/>
    </location>
</feature>
<accession>A0A803VJP9</accession>
<protein>
    <submittedName>
        <fullName evidence="2">Uncharacterized protein</fullName>
    </submittedName>
</protein>
<sequence>MLETGPGASLGPAAASGTRPRSPGTKGKAETQLKAFAPCWGVLSLGRALWDGEWMHVINFGMQRLMQARF</sequence>
<evidence type="ECO:0000256" key="1">
    <source>
        <dbReference type="SAM" id="MobiDB-lite"/>
    </source>
</evidence>
<reference evidence="2" key="2">
    <citation type="submission" date="2025-08" db="UniProtKB">
        <authorList>
            <consortium name="Ensembl"/>
        </authorList>
    </citation>
    <scope>IDENTIFICATION</scope>
</reference>
<keyword evidence="3" id="KW-1185">Reference proteome</keyword>
<dbReference type="Ensembl" id="ENSFALT00000037158.1">
    <property type="protein sequence ID" value="ENSFALP00000022955.1"/>
    <property type="gene ID" value="ENSFALG00000023089.1"/>
</dbReference>
<reference evidence="2 3" key="1">
    <citation type="journal article" date="2012" name="Nature">
        <title>The genomic landscape of species divergence in Ficedula flycatchers.</title>
        <authorList>
            <person name="Ellegren H."/>
            <person name="Smeds L."/>
            <person name="Burri R."/>
            <person name="Olason P.I."/>
            <person name="Backstrom N."/>
            <person name="Kawakami T."/>
            <person name="Kunstner A."/>
            <person name="Makinen H."/>
            <person name="Nadachowska-Brzyska K."/>
            <person name="Qvarnstrom A."/>
            <person name="Uebbing S."/>
            <person name="Wolf J.B."/>
        </authorList>
    </citation>
    <scope>NUCLEOTIDE SEQUENCE [LARGE SCALE GENOMIC DNA]</scope>
</reference>
<feature type="compositionally biased region" description="Low complexity" evidence="1">
    <location>
        <begin position="1"/>
        <end position="17"/>
    </location>
</feature>
<evidence type="ECO:0000313" key="2">
    <source>
        <dbReference type="Ensembl" id="ENSFALP00000022955.1"/>
    </source>
</evidence>